<accession>A0A948X1U6</accession>
<evidence type="ECO:0000313" key="2">
    <source>
        <dbReference type="Proteomes" id="UP000784286"/>
    </source>
</evidence>
<dbReference type="Proteomes" id="UP000784286">
    <property type="component" value="Unassembled WGS sequence"/>
</dbReference>
<proteinExistence type="predicted"/>
<reference evidence="1" key="1">
    <citation type="journal article" date="2021" name="PeerJ">
        <title>Extensive microbial diversity within the chicken gut microbiome revealed by metagenomics and culture.</title>
        <authorList>
            <person name="Gilroy R."/>
            <person name="Ravi A."/>
            <person name="Getino M."/>
            <person name="Pursley I."/>
            <person name="Horton D.L."/>
            <person name="Alikhan N.F."/>
            <person name="Baker D."/>
            <person name="Gharbi K."/>
            <person name="Hall N."/>
            <person name="Watson M."/>
            <person name="Adriaenssens E.M."/>
            <person name="Foster-Nyarko E."/>
            <person name="Jarju S."/>
            <person name="Secka A."/>
            <person name="Antonio M."/>
            <person name="Oren A."/>
            <person name="Chaudhuri R.R."/>
            <person name="La Ragione R."/>
            <person name="Hildebrand F."/>
            <person name="Pallen M.J."/>
        </authorList>
    </citation>
    <scope>NUCLEOTIDE SEQUENCE</scope>
    <source>
        <strain evidence="1">8470</strain>
    </source>
</reference>
<dbReference type="Pfam" id="PF18939">
    <property type="entry name" value="DUF5686"/>
    <property type="match status" value="1"/>
</dbReference>
<dbReference type="AlphaFoldDB" id="A0A948X1U6"/>
<reference evidence="1" key="2">
    <citation type="submission" date="2021-04" db="EMBL/GenBank/DDBJ databases">
        <authorList>
            <person name="Gilroy R."/>
        </authorList>
    </citation>
    <scope>NUCLEOTIDE SEQUENCE</scope>
    <source>
        <strain evidence="1">8470</strain>
    </source>
</reference>
<sequence length="730" mass="84365">MCRIRIFNILALVAALAFGFIAVPARGGTFGSGNNNSRITPDSVLNHIFDAAAEHASKVKSYKSELYLKGNLKVHKQNRIIRYLPSMFRLEKGVKEYLYESVSDLHFTAPNIIDRKVRAVSTTFPSVRGEAFDIIDYMRFNIYAPSLMGDRLISPFNREARMHYRYALEDVVYQAGGPVYKIRVTPRYKSTQLVEGVIWISSADWTIRYLDLSGKYDLVEFRVAMQMGNTEKTRYLPAVMDLDLHFKFLRNHLEMRYTGWMKYTEVVFRKPGEEIIPRKNKSDYDLTASYTLTSDTSSLVMLRDSFDRIRPIPLEAAEDSLYKSLDYRLRTHKADSSKAEGPLKKSLVFWGQIGDALISSYNVDLSKVGNISCSPIINPLLVSYSHRNGISYRQVFKYNKLFHDGKLLRIAPQIGFNFTKKELYGKVDVEYVYNPARHGAFELHAGNGNRIYSSVVLDQLEQMPDSTFSFDGLELDYFKDIYVDVSHNFEIVNGLRLWTGLSMHWRYTKSTLEVETRVRSKYNSFAPRIRVEWTPGMYYYMNGKRKINVGSLYPTFMLDYERGIRLLKNSGTYERIELSIEQNIRLRNVRSLSYHVGGGMFTDQSDMYFVDYAHFSNLNLPQGWNDDIGGTFQTLDGRWYNASSHYIRGNFTYEAPFILLYPVSKLLSFVQKERIYAGVLFMPHLNPYLEFGYGFATHIFDAGIFIGNEKGKFTSVGCKFTFELFNDNNR</sequence>
<name>A0A948X1U6_9BACT</name>
<protein>
    <submittedName>
        <fullName evidence="1">Uncharacterized protein</fullName>
    </submittedName>
</protein>
<comment type="caution">
    <text evidence="1">The sequence shown here is derived from an EMBL/GenBank/DDBJ whole genome shotgun (WGS) entry which is preliminary data.</text>
</comment>
<dbReference type="InterPro" id="IPR043741">
    <property type="entry name" value="DUF5686"/>
</dbReference>
<gene>
    <name evidence="1" type="ORF">H9928_02390</name>
</gene>
<dbReference type="EMBL" id="JAHLFJ010000025">
    <property type="protein sequence ID" value="MBU3855404.1"/>
    <property type="molecule type" value="Genomic_DNA"/>
</dbReference>
<evidence type="ECO:0000313" key="1">
    <source>
        <dbReference type="EMBL" id="MBU3855404.1"/>
    </source>
</evidence>
<organism evidence="1 2">
    <name type="scientific">Candidatus Phocaeicola excrementipullorum</name>
    <dbReference type="NCBI Taxonomy" id="2838731"/>
    <lineage>
        <taxon>Bacteria</taxon>
        <taxon>Pseudomonadati</taxon>
        <taxon>Bacteroidota</taxon>
        <taxon>Bacteroidia</taxon>
        <taxon>Bacteroidales</taxon>
        <taxon>Bacteroidaceae</taxon>
        <taxon>Phocaeicola</taxon>
    </lineage>
</organism>